<feature type="transmembrane region" description="Helical" evidence="1">
    <location>
        <begin position="12"/>
        <end position="38"/>
    </location>
</feature>
<dbReference type="SUPFAM" id="SSF48371">
    <property type="entry name" value="ARM repeat"/>
    <property type="match status" value="1"/>
</dbReference>
<dbReference type="RefSeq" id="WP_095510761.1">
    <property type="nucleotide sequence ID" value="NZ_MQWD01000001.1"/>
</dbReference>
<reference evidence="2 3" key="1">
    <citation type="submission" date="2016-11" db="EMBL/GenBank/DDBJ databases">
        <title>Study of marine rhodopsin-containing bacteria.</title>
        <authorList>
            <person name="Yoshizawa S."/>
            <person name="Kumagai Y."/>
            <person name="Kogure K."/>
        </authorList>
    </citation>
    <scope>NUCLEOTIDE SEQUENCE [LARGE SCALE GENOMIC DNA]</scope>
    <source>
        <strain evidence="2 3">SAORIC-28</strain>
    </source>
</reference>
<dbReference type="OrthoDB" id="3661251at2"/>
<keyword evidence="1" id="KW-1133">Transmembrane helix</keyword>
<dbReference type="Gene3D" id="1.25.10.10">
    <property type="entry name" value="Leucine-rich Repeat Variant"/>
    <property type="match status" value="1"/>
</dbReference>
<sequence length="357" mass="37363">MTPFPPADFVDAAATGLLVLTVVALALTALVVVVHVAADRAESRRAERWARWERALLDALVGERPPSSLGPLVGDGERGDYFQLLIAYALRLGGESRAVFAEAAAPHLDTARQWLCDRRADRRALAAHLFGLVGSVPDLHRLVPLLHDPAPEVGMITARALGRSRDLRYLRPVVGALDGFEAWGSPAVASALTLFGIEAGPTLEAGLASPELSESARTACAEALRRLGYVPAGDTAAALLSESEPPREVQAAALRLLRDVGGPGHADAARALLHHGDEVVRLHAISALSALSIRPDDAARIEHALADPSPWVALRAARGLVEAGRTAPLQAIAEGDAPCAGVARQALAEAGFLAPAT</sequence>
<dbReference type="Proteomes" id="UP000216339">
    <property type="component" value="Unassembled WGS sequence"/>
</dbReference>
<dbReference type="InterPro" id="IPR016024">
    <property type="entry name" value="ARM-type_fold"/>
</dbReference>
<gene>
    <name evidence="2" type="ORF">BSZ37_11990</name>
</gene>
<dbReference type="InterPro" id="IPR011989">
    <property type="entry name" value="ARM-like"/>
</dbReference>
<comment type="caution">
    <text evidence="2">The sequence shown here is derived from an EMBL/GenBank/DDBJ whole genome shotgun (WGS) entry which is preliminary data.</text>
</comment>
<dbReference type="EMBL" id="MQWD01000001">
    <property type="protein sequence ID" value="PAP77095.1"/>
    <property type="molecule type" value="Genomic_DNA"/>
</dbReference>
<proteinExistence type="predicted"/>
<protein>
    <recommendedName>
        <fullName evidence="4">HEAT repeat domain-containing protein</fullName>
    </recommendedName>
</protein>
<keyword evidence="1" id="KW-0812">Transmembrane</keyword>
<keyword evidence="3" id="KW-1185">Reference proteome</keyword>
<accession>A0A271J2A9</accession>
<organism evidence="2 3">
    <name type="scientific">Rubrivirga marina</name>
    <dbReference type="NCBI Taxonomy" id="1196024"/>
    <lineage>
        <taxon>Bacteria</taxon>
        <taxon>Pseudomonadati</taxon>
        <taxon>Rhodothermota</taxon>
        <taxon>Rhodothermia</taxon>
        <taxon>Rhodothermales</taxon>
        <taxon>Rubricoccaceae</taxon>
        <taxon>Rubrivirga</taxon>
    </lineage>
</organism>
<evidence type="ECO:0008006" key="4">
    <source>
        <dbReference type="Google" id="ProtNLM"/>
    </source>
</evidence>
<evidence type="ECO:0000313" key="3">
    <source>
        <dbReference type="Proteomes" id="UP000216339"/>
    </source>
</evidence>
<dbReference type="Pfam" id="PF13646">
    <property type="entry name" value="HEAT_2"/>
    <property type="match status" value="1"/>
</dbReference>
<keyword evidence="1" id="KW-0472">Membrane</keyword>
<evidence type="ECO:0000313" key="2">
    <source>
        <dbReference type="EMBL" id="PAP77095.1"/>
    </source>
</evidence>
<dbReference type="AlphaFoldDB" id="A0A271J2A9"/>
<evidence type="ECO:0000256" key="1">
    <source>
        <dbReference type="SAM" id="Phobius"/>
    </source>
</evidence>
<name>A0A271J2A9_9BACT</name>